<dbReference type="AlphaFoldDB" id="A0A7W8YTP7"/>
<evidence type="ECO:0000313" key="2">
    <source>
        <dbReference type="Proteomes" id="UP000537718"/>
    </source>
</evidence>
<accession>A0A7W8YTP7</accession>
<evidence type="ECO:0000313" key="1">
    <source>
        <dbReference type="EMBL" id="MBB5621603.1"/>
    </source>
</evidence>
<sequence>MEGYKINGLDAFLTYGIIFPKGLDKQLLKLPAKKQSIEFSYPDHDGTERGNVDRPFYESAMLTIGIVILANNEADFYQKYGAFTTFILNTGYFNFDVTRMKRRYKLLYKEMSDFDKLTSFESNQIGCTATLTLINDFPTSFYPIPS</sequence>
<protein>
    <submittedName>
        <fullName evidence="1">Uncharacterized protein</fullName>
    </submittedName>
</protein>
<comment type="caution">
    <text evidence="1">The sequence shown here is derived from an EMBL/GenBank/DDBJ whole genome shotgun (WGS) entry which is preliminary data.</text>
</comment>
<reference evidence="1 2" key="1">
    <citation type="submission" date="2020-08" db="EMBL/GenBank/DDBJ databases">
        <title>Genomic Encyclopedia of Type Strains, Phase IV (KMG-V): Genome sequencing to study the core and pangenomes of soil and plant-associated prokaryotes.</title>
        <authorList>
            <person name="Whitman W."/>
        </authorList>
    </citation>
    <scope>NUCLEOTIDE SEQUENCE [LARGE SCALE GENOMIC DNA]</scope>
    <source>
        <strain evidence="1 2">MP7CTX6</strain>
    </source>
</reference>
<organism evidence="1 2">
    <name type="scientific">Pedobacter cryoconitis</name>
    <dbReference type="NCBI Taxonomy" id="188932"/>
    <lineage>
        <taxon>Bacteria</taxon>
        <taxon>Pseudomonadati</taxon>
        <taxon>Bacteroidota</taxon>
        <taxon>Sphingobacteriia</taxon>
        <taxon>Sphingobacteriales</taxon>
        <taxon>Sphingobacteriaceae</taxon>
        <taxon>Pedobacter</taxon>
    </lineage>
</organism>
<proteinExistence type="predicted"/>
<name>A0A7W8YTP7_9SPHI</name>
<gene>
    <name evidence="1" type="ORF">HDE69_002664</name>
</gene>
<dbReference type="RefSeq" id="WP_183867557.1">
    <property type="nucleotide sequence ID" value="NZ_JACHCF010000005.1"/>
</dbReference>
<dbReference type="Proteomes" id="UP000537718">
    <property type="component" value="Unassembled WGS sequence"/>
</dbReference>
<dbReference type="EMBL" id="JACHCF010000005">
    <property type="protein sequence ID" value="MBB5621603.1"/>
    <property type="molecule type" value="Genomic_DNA"/>
</dbReference>